<dbReference type="PRINTS" id="PR01415">
    <property type="entry name" value="ANKYRIN"/>
</dbReference>
<reference evidence="4" key="1">
    <citation type="submission" date="2021-10" db="EMBL/GenBank/DDBJ databases">
        <title>The complete genome sequence of Leeia sp. TBRC 13508.</title>
        <authorList>
            <person name="Charoenyingcharoen P."/>
            <person name="Yukphan P."/>
        </authorList>
    </citation>
    <scope>NUCLEOTIDE SEQUENCE</scope>
    <source>
        <strain evidence="4">TBRC 13508</strain>
    </source>
</reference>
<evidence type="ECO:0000313" key="4">
    <source>
        <dbReference type="EMBL" id="MCB6184734.1"/>
    </source>
</evidence>
<keyword evidence="5" id="KW-1185">Reference proteome</keyword>
<evidence type="ECO:0000256" key="1">
    <source>
        <dbReference type="ARBA" id="ARBA00022737"/>
    </source>
</evidence>
<feature type="repeat" description="ANK" evidence="3">
    <location>
        <begin position="154"/>
        <end position="186"/>
    </location>
</feature>
<comment type="caution">
    <text evidence="4">The sequence shown here is derived from an EMBL/GenBank/DDBJ whole genome shotgun (WGS) entry which is preliminary data.</text>
</comment>
<dbReference type="EMBL" id="JAJBZT010000009">
    <property type="protein sequence ID" value="MCB6184734.1"/>
    <property type="molecule type" value="Genomic_DNA"/>
</dbReference>
<evidence type="ECO:0000313" key="5">
    <source>
        <dbReference type="Proteomes" id="UP001165395"/>
    </source>
</evidence>
<protein>
    <submittedName>
        <fullName evidence="4">Ankyrin repeat domain-containing protein</fullName>
    </submittedName>
</protein>
<dbReference type="PANTHER" id="PTHR24171">
    <property type="entry name" value="ANKYRIN REPEAT DOMAIN-CONTAINING PROTEIN 39-RELATED"/>
    <property type="match status" value="1"/>
</dbReference>
<dbReference type="InterPro" id="IPR036770">
    <property type="entry name" value="Ankyrin_rpt-contain_sf"/>
</dbReference>
<name>A0ABS8D948_9NEIS</name>
<dbReference type="PROSITE" id="PS50088">
    <property type="entry name" value="ANK_REPEAT"/>
    <property type="match status" value="2"/>
</dbReference>
<evidence type="ECO:0000256" key="3">
    <source>
        <dbReference type="PROSITE-ProRule" id="PRU00023"/>
    </source>
</evidence>
<dbReference type="SUPFAM" id="SSF48403">
    <property type="entry name" value="Ankyrin repeat"/>
    <property type="match status" value="1"/>
</dbReference>
<dbReference type="PROSITE" id="PS50297">
    <property type="entry name" value="ANK_REP_REGION"/>
    <property type="match status" value="2"/>
</dbReference>
<gene>
    <name evidence="4" type="ORF">LIN78_14390</name>
</gene>
<accession>A0ABS8D948</accession>
<evidence type="ECO:0000256" key="2">
    <source>
        <dbReference type="ARBA" id="ARBA00023043"/>
    </source>
</evidence>
<dbReference type="Pfam" id="PF12796">
    <property type="entry name" value="Ank_2"/>
    <property type="match status" value="2"/>
</dbReference>
<organism evidence="4 5">
    <name type="scientific">Leeia speluncae</name>
    <dbReference type="NCBI Taxonomy" id="2884804"/>
    <lineage>
        <taxon>Bacteria</taxon>
        <taxon>Pseudomonadati</taxon>
        <taxon>Pseudomonadota</taxon>
        <taxon>Betaproteobacteria</taxon>
        <taxon>Neisseriales</taxon>
        <taxon>Leeiaceae</taxon>
        <taxon>Leeia</taxon>
    </lineage>
</organism>
<keyword evidence="2 3" id="KW-0040">ANK repeat</keyword>
<dbReference type="SMART" id="SM00248">
    <property type="entry name" value="ANK"/>
    <property type="match status" value="5"/>
</dbReference>
<dbReference type="PANTHER" id="PTHR24171:SF8">
    <property type="entry name" value="BRCA1-ASSOCIATED RING DOMAIN PROTEIN 1"/>
    <property type="match status" value="1"/>
</dbReference>
<dbReference type="InterPro" id="IPR002110">
    <property type="entry name" value="Ankyrin_rpt"/>
</dbReference>
<proteinExistence type="predicted"/>
<keyword evidence="1" id="KW-0677">Repeat</keyword>
<dbReference type="RefSeq" id="WP_227181555.1">
    <property type="nucleotide sequence ID" value="NZ_JAJBZT010000009.1"/>
</dbReference>
<dbReference type="Proteomes" id="UP001165395">
    <property type="component" value="Unassembled WGS sequence"/>
</dbReference>
<dbReference type="Gene3D" id="1.25.40.20">
    <property type="entry name" value="Ankyrin repeat-containing domain"/>
    <property type="match status" value="2"/>
</dbReference>
<sequence>MSEELKSFFFIILNRLIKKKTKMKLTMNKAIQMNRYFPNKILAVLFIFASCLIQANAESYDDMMQAVKNDFAGDAQTLLDSGFDVNTIDEKGNSLIMLAAFNNSPRVFDVLMGYKPNLELKNLFGESVLMLASYRHSAKMVNSLLSNGAKVNTSGWTALHYAASSGDLEVVNALIKAGADINAVAPDGSSPMIMAAREGHIEIIKLLLSLHANTDIQNENGMTALKWSLKRDDTDIMELLVEANASR</sequence>
<feature type="repeat" description="ANK" evidence="3">
    <location>
        <begin position="187"/>
        <end position="219"/>
    </location>
</feature>